<dbReference type="Gene3D" id="3.90.1410.10">
    <property type="entry name" value="set domain protein methyltransferase, domain 1"/>
    <property type="match status" value="1"/>
</dbReference>
<dbReference type="Proteomes" id="UP001642501">
    <property type="component" value="Unassembled WGS sequence"/>
</dbReference>
<evidence type="ECO:0008006" key="3">
    <source>
        <dbReference type="Google" id="ProtNLM"/>
    </source>
</evidence>
<reference evidence="1 2" key="1">
    <citation type="submission" date="2024-01" db="EMBL/GenBank/DDBJ databases">
        <authorList>
            <person name="Allen C."/>
            <person name="Tagirdzhanova G."/>
        </authorList>
    </citation>
    <scope>NUCLEOTIDE SEQUENCE [LARGE SCALE GENOMIC DNA]</scope>
    <source>
        <strain evidence="1 2">CBS 573.63</strain>
    </source>
</reference>
<dbReference type="InterPro" id="IPR046341">
    <property type="entry name" value="SET_dom_sf"/>
</dbReference>
<comment type="caution">
    <text evidence="1">The sequence shown here is derived from an EMBL/GenBank/DDBJ whole genome shotgun (WGS) entry which is preliminary data.</text>
</comment>
<name>A0ABP0E5Y3_9PEZI</name>
<evidence type="ECO:0000313" key="1">
    <source>
        <dbReference type="EMBL" id="CAK7274816.1"/>
    </source>
</evidence>
<dbReference type="PANTHER" id="PTHR13271:SF146">
    <property type="entry name" value="SET DOMAIN-CONTAINING PROTEIN"/>
    <property type="match status" value="1"/>
</dbReference>
<keyword evidence="2" id="KW-1185">Reference proteome</keyword>
<proteinExistence type="predicted"/>
<evidence type="ECO:0000313" key="2">
    <source>
        <dbReference type="Proteomes" id="UP001642501"/>
    </source>
</evidence>
<dbReference type="SUPFAM" id="SSF82199">
    <property type="entry name" value="SET domain"/>
    <property type="match status" value="1"/>
</dbReference>
<protein>
    <recommendedName>
        <fullName evidence="3">SET domain-containing protein</fullName>
    </recommendedName>
</protein>
<dbReference type="InterPro" id="IPR050600">
    <property type="entry name" value="SETD3_SETD6_MTase"/>
</dbReference>
<sequence>MGVDEVTMREGLDLHPAASVTSSEPSIDALLQWFKTEHHGQIHKALEIYRSEETGLSFRTSVTGNATIAAGEPVVVCPLSASLSYLNVLGHGRPLGKGLQSPEDLPEDSQLAFSSEFVKKVPPHVVGRFFLIKQFLLGTSSPWAPYISTLPAPHDYDAWALPAVWHGGGCDTTALDLLKSTNAEVAAAEMRKRIDDEFREAWPLLQDDDSKEKYTLSLYEWAYCIFTSRSFRPSLVLTEVIKDALCCGLDVEEHYLSMINHVWLPMRVHTDDFSMLLPVLDIGNHDPRAVVQWQPVMDASREAISSSTALTSIPSTKTDHAIVFSTDTAHSSGQPVFNNYGSKTNSELLVGYGFVLAPTPDMHNDYVHLRKRGEPGPFVSDIDTAAGTKVDAYHRDYLLSLRPMAEPTSPVGRARLAPEQWIDDHPLSTRRSPGAALVDDGLLWDMLVDILEPDYFDLVENYVLAQIMAESENNTAPEDVPLERLSDAILDLVFGTQSPPDTLKFLQNVRSEIFATMVFKLVGDLDDLDALDLETFSPKNRHERVALQYRKQYYAVVDNAFGDLGCEVEFDDEEDDDQQKGL</sequence>
<dbReference type="PANTHER" id="PTHR13271">
    <property type="entry name" value="UNCHARACTERIZED PUTATIVE METHYLTRANSFERASE"/>
    <property type="match status" value="1"/>
</dbReference>
<dbReference type="EMBL" id="CAWUOM010000185">
    <property type="protein sequence ID" value="CAK7274816.1"/>
    <property type="molecule type" value="Genomic_DNA"/>
</dbReference>
<gene>
    <name evidence="1" type="ORF">SEPCBS57363_006357</name>
</gene>
<organism evidence="1 2">
    <name type="scientific">Sporothrix epigloea</name>
    <dbReference type="NCBI Taxonomy" id="1892477"/>
    <lineage>
        <taxon>Eukaryota</taxon>
        <taxon>Fungi</taxon>
        <taxon>Dikarya</taxon>
        <taxon>Ascomycota</taxon>
        <taxon>Pezizomycotina</taxon>
        <taxon>Sordariomycetes</taxon>
        <taxon>Sordariomycetidae</taxon>
        <taxon>Ophiostomatales</taxon>
        <taxon>Ophiostomataceae</taxon>
        <taxon>Sporothrix</taxon>
    </lineage>
</organism>
<accession>A0ABP0E5Y3</accession>